<dbReference type="PANTHER" id="PTHR37307:SF1">
    <property type="entry name" value="CELL DIVISION PROTEIN WHIA-RELATED"/>
    <property type="match status" value="1"/>
</dbReference>
<dbReference type="GO" id="GO:0003677">
    <property type="term" value="F:DNA binding"/>
    <property type="evidence" value="ECO:0007669"/>
    <property type="project" value="UniProtKB-UniRule"/>
</dbReference>
<dbReference type="Proteomes" id="UP000078383">
    <property type="component" value="Unassembled WGS sequence"/>
</dbReference>
<feature type="domain" description="Sporulation transcription regulator WhiA N-terminal" evidence="6">
    <location>
        <begin position="19"/>
        <end position="104"/>
    </location>
</feature>
<evidence type="ECO:0000256" key="4">
    <source>
        <dbReference type="HAMAP-Rule" id="MF_01420"/>
    </source>
</evidence>
<dbReference type="InterPro" id="IPR039518">
    <property type="entry name" value="WhiA_LAGLIDADG_dom"/>
</dbReference>
<dbReference type="GO" id="GO:0043937">
    <property type="term" value="P:regulation of sporulation"/>
    <property type="evidence" value="ECO:0007669"/>
    <property type="project" value="InterPro"/>
</dbReference>
<reference evidence="8 9" key="1">
    <citation type="submission" date="2015-09" db="EMBL/GenBank/DDBJ databases">
        <authorList>
            <consortium name="Pathogen Informatics"/>
        </authorList>
    </citation>
    <scope>NUCLEOTIDE SEQUENCE [LARGE SCALE GENOMIC DNA]</scope>
    <source>
        <strain evidence="8 9">2789STDY5834889</strain>
    </source>
</reference>
<evidence type="ECO:0000256" key="1">
    <source>
        <dbReference type="ARBA" id="ARBA00022618"/>
    </source>
</evidence>
<feature type="domain" description="WhiA LAGLIDADG-like" evidence="7">
    <location>
        <begin position="131"/>
        <end position="222"/>
    </location>
</feature>
<comment type="similarity">
    <text evidence="4">Belongs to the WhiA family.</text>
</comment>
<dbReference type="OrthoDB" id="401278at2"/>
<dbReference type="HAMAP" id="MF_01420">
    <property type="entry name" value="HTH_type_WhiA"/>
    <property type="match status" value="1"/>
</dbReference>
<dbReference type="Pfam" id="PF10298">
    <property type="entry name" value="WhiA_N"/>
    <property type="match status" value="1"/>
</dbReference>
<feature type="domain" description="Sporulation regulator WhiA C-terminal" evidence="5">
    <location>
        <begin position="225"/>
        <end position="308"/>
    </location>
</feature>
<keyword evidence="3 4" id="KW-0131">Cell cycle</keyword>
<organism evidence="8 9">
    <name type="scientific">[Ruminococcus] torques</name>
    <dbReference type="NCBI Taxonomy" id="33039"/>
    <lineage>
        <taxon>Bacteria</taxon>
        <taxon>Bacillati</taxon>
        <taxon>Bacillota</taxon>
        <taxon>Clostridia</taxon>
        <taxon>Lachnospirales</taxon>
        <taxon>Lachnospiraceae</taxon>
        <taxon>Mediterraneibacter</taxon>
    </lineage>
</organism>
<dbReference type="Gene3D" id="3.10.28.10">
    <property type="entry name" value="Homing endonucleases"/>
    <property type="match status" value="1"/>
</dbReference>
<dbReference type="EMBL" id="CZBX01000004">
    <property type="protein sequence ID" value="CUQ84744.1"/>
    <property type="molecule type" value="Genomic_DNA"/>
</dbReference>
<dbReference type="AlphaFoldDB" id="A0A174ZBX9"/>
<keyword evidence="1 4" id="KW-0132">Cell division</keyword>
<keyword evidence="2 4" id="KW-0238">DNA-binding</keyword>
<accession>A0A174ZBX9</accession>
<evidence type="ECO:0000259" key="5">
    <source>
        <dbReference type="Pfam" id="PF02650"/>
    </source>
</evidence>
<comment type="function">
    <text evidence="4">Involved in cell division and chromosome segregation.</text>
</comment>
<dbReference type="SUPFAM" id="SSF55608">
    <property type="entry name" value="Homing endonucleases"/>
    <property type="match status" value="1"/>
</dbReference>
<dbReference type="InterPro" id="IPR023054">
    <property type="entry name" value="Sporulation_regulator_WhiA_C"/>
</dbReference>
<evidence type="ECO:0000313" key="8">
    <source>
        <dbReference type="EMBL" id="CUQ84744.1"/>
    </source>
</evidence>
<name>A0A174ZBX9_9FIRM</name>
<evidence type="ECO:0000256" key="2">
    <source>
        <dbReference type="ARBA" id="ARBA00023125"/>
    </source>
</evidence>
<sequence length="319" mass="35993">MSFSGKVKEELARNISSARHCQIAELTAFIGMCGTVVINSFDRCSIKIRTENILVARKVFTLIEKTFNIRSDISVRRNIKKQTETYSVIVKKHEDAIRILQATKMIGEQQENAEELHAVNPMIVQQVCCRRAFLRGTFQASGSMSDPNKAYHFEIVCSTEEMAHQICNLICSFSMDAKIVLRKKSYVVYLKEGAQIVDILNIMEAHVSLMELENVRILKEMRNSVNRKVNCETANINKTVSAAVKQLEDITYLRDQIGFENIPKGLVEAALARLEHPEATLKELGESLNPPVGKSGINHRLRKLSEMADKVRQEQGGLL</sequence>
<evidence type="ECO:0000313" key="9">
    <source>
        <dbReference type="Proteomes" id="UP000078383"/>
    </source>
</evidence>
<dbReference type="RefSeq" id="WP_020437234.1">
    <property type="nucleotide sequence ID" value="NZ_CZBR01000009.1"/>
</dbReference>
<dbReference type="NCBIfam" id="TIGR00647">
    <property type="entry name" value="DNA_bind_WhiA"/>
    <property type="match status" value="1"/>
</dbReference>
<evidence type="ECO:0000256" key="3">
    <source>
        <dbReference type="ARBA" id="ARBA00023306"/>
    </source>
</evidence>
<gene>
    <name evidence="4 8" type="primary">whiA</name>
    <name evidence="8" type="ORF">ERS852502_00996</name>
</gene>
<dbReference type="Pfam" id="PF14527">
    <property type="entry name" value="LAGLIDADG_WhiA"/>
    <property type="match status" value="1"/>
</dbReference>
<dbReference type="GO" id="GO:0051301">
    <property type="term" value="P:cell division"/>
    <property type="evidence" value="ECO:0007669"/>
    <property type="project" value="UniProtKB-UniRule"/>
</dbReference>
<proteinExistence type="inferred from homology"/>
<dbReference type="InterPro" id="IPR027434">
    <property type="entry name" value="Homing_endonucl"/>
</dbReference>
<dbReference type="Pfam" id="PF02650">
    <property type="entry name" value="HTH_WhiA"/>
    <property type="match status" value="1"/>
</dbReference>
<evidence type="ECO:0000259" key="7">
    <source>
        <dbReference type="Pfam" id="PF14527"/>
    </source>
</evidence>
<evidence type="ECO:0000259" key="6">
    <source>
        <dbReference type="Pfam" id="PF10298"/>
    </source>
</evidence>
<protein>
    <recommendedName>
        <fullName evidence="4">Probable cell division protein WhiA</fullName>
    </recommendedName>
</protein>
<dbReference type="InterPro" id="IPR003802">
    <property type="entry name" value="Sporulation_regulator_WhiA"/>
</dbReference>
<dbReference type="PANTHER" id="PTHR37307">
    <property type="entry name" value="CELL DIVISION PROTEIN WHIA-RELATED"/>
    <property type="match status" value="1"/>
</dbReference>
<dbReference type="InterPro" id="IPR018478">
    <property type="entry name" value="Sporu_reg_WhiA_N_dom"/>
</dbReference>